<dbReference type="AlphaFoldDB" id="A0A9W7KQK1"/>
<feature type="compositionally biased region" description="Acidic residues" evidence="1">
    <location>
        <begin position="132"/>
        <end position="147"/>
    </location>
</feature>
<evidence type="ECO:0000313" key="3">
    <source>
        <dbReference type="Proteomes" id="UP000480854"/>
    </source>
</evidence>
<evidence type="ECO:0000256" key="1">
    <source>
        <dbReference type="SAM" id="MobiDB-lite"/>
    </source>
</evidence>
<protein>
    <submittedName>
        <fullName evidence="2">Uncharacterized protein</fullName>
    </submittedName>
</protein>
<gene>
    <name evidence="2" type="ORF">DS843_22870</name>
</gene>
<evidence type="ECO:0000313" key="2">
    <source>
        <dbReference type="EMBL" id="KAA0677685.1"/>
    </source>
</evidence>
<reference evidence="2 3" key="1">
    <citation type="submission" date="2018-07" db="EMBL/GenBank/DDBJ databases">
        <title>Genome sequence of Azospirillum sp. ATCC 49961.</title>
        <authorList>
            <person name="Sant'Anna F.H."/>
            <person name="Baldani J.I."/>
            <person name="Zilli J.E."/>
            <person name="Reis V.M."/>
            <person name="Hartmann A."/>
            <person name="Cruz L."/>
            <person name="de Souza E.M."/>
            <person name="de Oliveira Pedrosa F."/>
            <person name="Passaglia L.M.P."/>
        </authorList>
    </citation>
    <scope>NUCLEOTIDE SEQUENCE [LARGE SCALE GENOMIC DNA]</scope>
    <source>
        <strain evidence="2 3">ATCC 49961</strain>
    </source>
</reference>
<dbReference type="EMBL" id="QOKW01000022">
    <property type="protein sequence ID" value="KAA0677685.1"/>
    <property type="molecule type" value="Genomic_DNA"/>
</dbReference>
<organism evidence="2 3">
    <name type="scientific">Roseomonas genomospecies 6</name>
    <dbReference type="NCBI Taxonomy" id="214106"/>
    <lineage>
        <taxon>Bacteria</taxon>
        <taxon>Pseudomonadati</taxon>
        <taxon>Pseudomonadota</taxon>
        <taxon>Alphaproteobacteria</taxon>
        <taxon>Acetobacterales</taxon>
        <taxon>Roseomonadaceae</taxon>
        <taxon>Roseomonas</taxon>
    </lineage>
</organism>
<name>A0A9W7KQK1_9PROT</name>
<sequence length="147" mass="16302">MEATVARAENYRIIAARGQDEDDLFLLLLGRFYGRRGIPDGSWSCSSSIVKVADDHVMTESGARYDLGESWPADKVIPAQDPLLARAGRNAGVMTMEGMERLVKYVDSICQPEAAATEDELARFRRNTADDAAPDEEPSWTDEDLDF</sequence>
<feature type="region of interest" description="Disordered" evidence="1">
    <location>
        <begin position="127"/>
        <end position="147"/>
    </location>
</feature>
<keyword evidence="3" id="KW-1185">Reference proteome</keyword>
<accession>A0A9W7KQK1</accession>
<proteinExistence type="predicted"/>
<comment type="caution">
    <text evidence="2">The sequence shown here is derived from an EMBL/GenBank/DDBJ whole genome shotgun (WGS) entry which is preliminary data.</text>
</comment>
<dbReference type="Proteomes" id="UP000480854">
    <property type="component" value="Unassembled WGS sequence"/>
</dbReference>